<reference evidence="4" key="2">
    <citation type="submission" date="2023-04" db="EMBL/GenBank/DDBJ databases">
        <authorList>
            <person name="Bruccoleri R.E."/>
            <person name="Oakeley E.J."/>
            <person name="Faust A.-M."/>
            <person name="Dessus-Babus S."/>
            <person name="Altorfer M."/>
            <person name="Burckhardt D."/>
            <person name="Oertli M."/>
            <person name="Naumann U."/>
            <person name="Petersen F."/>
            <person name="Wong J."/>
        </authorList>
    </citation>
    <scope>NUCLEOTIDE SEQUENCE</scope>
    <source>
        <strain evidence="4">GSM-AAB239-AS_SAM_17_03QT</strain>
        <tissue evidence="4">Leaf</tissue>
    </source>
</reference>
<dbReference type="Proteomes" id="UP001140949">
    <property type="component" value="Unassembled WGS sequence"/>
</dbReference>
<dbReference type="GO" id="GO:0007040">
    <property type="term" value="P:lysosome organization"/>
    <property type="evidence" value="ECO:0007669"/>
    <property type="project" value="TreeGrafter"/>
</dbReference>
<dbReference type="PANTHER" id="PTHR31305:SF2">
    <property type="entry name" value="SNARE-ASSOCIATED PROTEIN SNAPIN"/>
    <property type="match status" value="1"/>
</dbReference>
<dbReference type="PANTHER" id="PTHR31305">
    <property type="entry name" value="SNARE-ASSOCIATED PROTEIN SNAPIN"/>
    <property type="match status" value="1"/>
</dbReference>
<evidence type="ECO:0000313" key="4">
    <source>
        <dbReference type="EMBL" id="KAJ6796297.1"/>
    </source>
</evidence>
<sequence length="126" mass="13676">MDGGDVSEEVGSGHRSGECEALGKEISSTLGSVLKEFDSRAENLAQSQDELSLALDRLTGELDKLLEDALLPFITQHAPKISSICRRVSSLKSVQRWIDNIDRVLFTGVHNERIPADIVTASSLAL</sequence>
<evidence type="ECO:0000256" key="1">
    <source>
        <dbReference type="ARBA" id="ARBA00006111"/>
    </source>
</evidence>
<organism evidence="4 5">
    <name type="scientific">Iris pallida</name>
    <name type="common">Sweet iris</name>
    <dbReference type="NCBI Taxonomy" id="29817"/>
    <lineage>
        <taxon>Eukaryota</taxon>
        <taxon>Viridiplantae</taxon>
        <taxon>Streptophyta</taxon>
        <taxon>Embryophyta</taxon>
        <taxon>Tracheophyta</taxon>
        <taxon>Spermatophyta</taxon>
        <taxon>Magnoliopsida</taxon>
        <taxon>Liliopsida</taxon>
        <taxon>Asparagales</taxon>
        <taxon>Iridaceae</taxon>
        <taxon>Iridoideae</taxon>
        <taxon>Irideae</taxon>
        <taxon>Iris</taxon>
    </lineage>
</organism>
<comment type="caution">
    <text evidence="4">The sequence shown here is derived from an EMBL/GenBank/DDBJ whole genome shotgun (WGS) entry which is preliminary data.</text>
</comment>
<evidence type="ECO:0000256" key="2">
    <source>
        <dbReference type="ARBA" id="ARBA00023054"/>
    </source>
</evidence>
<dbReference type="GO" id="GO:0008333">
    <property type="term" value="P:endosome to lysosome transport"/>
    <property type="evidence" value="ECO:0007669"/>
    <property type="project" value="TreeGrafter"/>
</dbReference>
<dbReference type="GO" id="GO:0099078">
    <property type="term" value="C:BORC complex"/>
    <property type="evidence" value="ECO:0007669"/>
    <property type="project" value="TreeGrafter"/>
</dbReference>
<dbReference type="GO" id="GO:0006886">
    <property type="term" value="P:intracellular protein transport"/>
    <property type="evidence" value="ECO:0007669"/>
    <property type="project" value="InterPro"/>
</dbReference>
<evidence type="ECO:0000256" key="3">
    <source>
        <dbReference type="ARBA" id="ARBA00033330"/>
    </source>
</evidence>
<proteinExistence type="inferred from homology"/>
<dbReference type="Pfam" id="PF14712">
    <property type="entry name" value="Snapin_Pallidin"/>
    <property type="match status" value="1"/>
</dbReference>
<dbReference type="EMBL" id="JANAVB010041416">
    <property type="protein sequence ID" value="KAJ6796297.1"/>
    <property type="molecule type" value="Genomic_DNA"/>
</dbReference>
<accession>A0AAX6DWT1</accession>
<comment type="similarity">
    <text evidence="1">Belongs to the SNAPIN family.</text>
</comment>
<name>A0AAX6DWT1_IRIPA</name>
<dbReference type="GO" id="GO:0031083">
    <property type="term" value="C:BLOC-1 complex"/>
    <property type="evidence" value="ECO:0007669"/>
    <property type="project" value="InterPro"/>
</dbReference>
<keyword evidence="2" id="KW-0175">Coiled coil</keyword>
<keyword evidence="5" id="KW-1185">Reference proteome</keyword>
<reference evidence="4" key="1">
    <citation type="journal article" date="2023" name="GigaByte">
        <title>Genome assembly of the bearded iris, Iris pallida Lam.</title>
        <authorList>
            <person name="Bruccoleri R.E."/>
            <person name="Oakeley E.J."/>
            <person name="Faust A.M.E."/>
            <person name="Altorfer M."/>
            <person name="Dessus-Babus S."/>
            <person name="Burckhardt D."/>
            <person name="Oertli M."/>
            <person name="Naumann U."/>
            <person name="Petersen F."/>
            <person name="Wong J."/>
        </authorList>
    </citation>
    <scope>NUCLEOTIDE SEQUENCE</scope>
    <source>
        <strain evidence="4">GSM-AAB239-AS_SAM_17_03QT</strain>
    </source>
</reference>
<evidence type="ECO:0000313" key="5">
    <source>
        <dbReference type="Proteomes" id="UP001140949"/>
    </source>
</evidence>
<dbReference type="GO" id="GO:0032418">
    <property type="term" value="P:lysosome localization"/>
    <property type="evidence" value="ECO:0007669"/>
    <property type="project" value="TreeGrafter"/>
</dbReference>
<gene>
    <name evidence="4" type="ORF">M6B38_223135</name>
</gene>
<dbReference type="InterPro" id="IPR017246">
    <property type="entry name" value="Snapin"/>
</dbReference>
<protein>
    <recommendedName>
        <fullName evidence="3">Biogenesis of lysosome-related organelles complex 1 subunit 7</fullName>
    </recommendedName>
</protein>
<dbReference type="GO" id="GO:0000149">
    <property type="term" value="F:SNARE binding"/>
    <property type="evidence" value="ECO:0007669"/>
    <property type="project" value="TreeGrafter"/>
</dbReference>
<dbReference type="AlphaFoldDB" id="A0AAX6DWT1"/>
<dbReference type="InterPro" id="IPR028119">
    <property type="entry name" value="Snapin/Pallidin/Snn1"/>
</dbReference>